<accession>A0A8H2QE42</accession>
<dbReference type="AlphaFoldDB" id="A0A8H2QE42"/>
<dbReference type="EMBL" id="VSKM01000009">
    <property type="protein sequence ID" value="TYB73031.1"/>
    <property type="molecule type" value="Genomic_DNA"/>
</dbReference>
<dbReference type="RefSeq" id="WP_148370139.1">
    <property type="nucleotide sequence ID" value="NZ_VSKM01000009.1"/>
</dbReference>
<protein>
    <submittedName>
        <fullName evidence="1">Uncharacterized protein</fullName>
    </submittedName>
</protein>
<gene>
    <name evidence="1" type="ORF">ES676_09745</name>
</gene>
<evidence type="ECO:0000313" key="2">
    <source>
        <dbReference type="Proteomes" id="UP000323324"/>
    </source>
</evidence>
<name>A0A8H2QE42_9FLAO</name>
<comment type="caution">
    <text evidence="1">The sequence shown here is derived from an EMBL/GenBank/DDBJ whole genome shotgun (WGS) entry which is preliminary data.</text>
</comment>
<dbReference type="Proteomes" id="UP000323324">
    <property type="component" value="Unassembled WGS sequence"/>
</dbReference>
<keyword evidence="2" id="KW-1185">Reference proteome</keyword>
<sequence length="367" mass="43295">MIKKFTILIILFCFKGICQESQIIQIDRFDNNKNDWGITDTNKWLCKIENGKLVIENKVKNNWCYFHSKNLKNLENKAYTEITFDFQIKSPISEYGGAGIVFINDRNSKEFKRVRLLIREDITYFDKENWSYPNDGYVLGNSFNTTGLEKNNSVKIILNNSEDIEGKARLIFFLNDEKLYSSNWAISNFNKIGFVVQGLNQFEYDNLIIKQSVEKNYLEDALDYIYIDNKKLIDHNGIDESELIKFIPVELVDNQNILSTKDLIKSLKKNKNCSSIETKKVNFSGKKREMLSFNYGNSLIEFFTDTEKPNPIEINFLEKDDLDDFFKIYADYNSYRYDKNRAQWPSNPWFSILKFNDSYRATIWRGM</sequence>
<evidence type="ECO:0000313" key="1">
    <source>
        <dbReference type="EMBL" id="TYB73031.1"/>
    </source>
</evidence>
<proteinExistence type="predicted"/>
<organism evidence="1 2">
    <name type="scientific">Bizionia saleffrena</name>
    <dbReference type="NCBI Taxonomy" id="291189"/>
    <lineage>
        <taxon>Bacteria</taxon>
        <taxon>Pseudomonadati</taxon>
        <taxon>Bacteroidota</taxon>
        <taxon>Flavobacteriia</taxon>
        <taxon>Flavobacteriales</taxon>
        <taxon>Flavobacteriaceae</taxon>
        <taxon>Bizionia</taxon>
    </lineage>
</organism>
<reference evidence="1 2" key="1">
    <citation type="submission" date="2019-08" db="EMBL/GenBank/DDBJ databases">
        <title>Genomes of Antarctic Bizionia species.</title>
        <authorList>
            <person name="Bowman J.P."/>
        </authorList>
    </citation>
    <scope>NUCLEOTIDE SEQUENCE [LARGE SCALE GENOMIC DNA]</scope>
    <source>
        <strain evidence="1 2">HFD</strain>
    </source>
</reference>